<keyword evidence="1" id="KW-0378">Hydrolase</keyword>
<evidence type="ECO:0000313" key="2">
    <source>
        <dbReference type="Proteomes" id="UP000829362"/>
    </source>
</evidence>
<name>A0AC61TSV6_9CAUD</name>
<keyword evidence="1" id="KW-0255">Endonuclease</keyword>
<organism evidence="1 2">
    <name type="scientific">Synechococcus phage S-SZBM1</name>
    <dbReference type="NCBI Taxonomy" id="2926475"/>
    <lineage>
        <taxon>Viruses</taxon>
        <taxon>Duplodnaviria</taxon>
        <taxon>Heunggongvirae</taxon>
        <taxon>Uroviricota</taxon>
        <taxon>Caudoviricetes</taxon>
        <taxon>Pantevenvirales</taxon>
        <taxon>Kyanoviridae</taxon>
        <taxon>Shenzhenivirus</taxon>
        <taxon>Shenzhenivirus sszbm1</taxon>
    </lineage>
</organism>
<keyword evidence="1" id="KW-0540">Nuclease</keyword>
<sequence>MFDEEFLFVDRTCRTCLRRMSLVDNFYMTRPDKTGNISAYSYECKYCTIKRTAKNRKVRHLKQTEYIDLYPDW</sequence>
<dbReference type="EMBL" id="OL473597">
    <property type="protein sequence ID" value="UNH61301.1"/>
    <property type="molecule type" value="Genomic_DNA"/>
</dbReference>
<proteinExistence type="predicted"/>
<dbReference type="Proteomes" id="UP000829362">
    <property type="component" value="Segment"/>
</dbReference>
<keyword evidence="2" id="KW-1185">Reference proteome</keyword>
<evidence type="ECO:0000313" key="1">
    <source>
        <dbReference type="EMBL" id="UNH61301.1"/>
    </source>
</evidence>
<reference evidence="1" key="1">
    <citation type="submission" date="2021-11" db="EMBL/GenBank/DDBJ databases">
        <authorList>
            <person name="Rong C."/>
            <person name="Yang Y."/>
            <person name="Li S."/>
            <person name="Zhou K."/>
            <person name="Xu Y."/>
            <person name="Zhang R."/>
            <person name="Zhang Y."/>
        </authorList>
    </citation>
    <scope>NUCLEOTIDE SEQUENCE</scope>
</reference>
<protein>
    <submittedName>
        <fullName evidence="1">Endonuclease VII</fullName>
    </submittedName>
</protein>
<gene>
    <name evidence="1" type="ORF">SSZBM1_184</name>
</gene>
<accession>A0AC61TSV6</accession>